<evidence type="ECO:0000313" key="1">
    <source>
        <dbReference type="EMBL" id="GFR91722.1"/>
    </source>
</evidence>
<name>A0AAV4H0N2_9GAST</name>
<proteinExistence type="predicted"/>
<sequence length="85" mass="8943">MYGQILSGQIGAMVASTLLANRSPETSIVYIVQLVNTGNSIGRAKDGRGGSLGVCDAGLLVNWNVKAIELMSAADLVMRTYVVRS</sequence>
<accession>A0AAV4H0N2</accession>
<protein>
    <submittedName>
        <fullName evidence="1">Uncharacterized protein</fullName>
    </submittedName>
</protein>
<gene>
    <name evidence="1" type="ORF">ElyMa_004335200</name>
</gene>
<organism evidence="1 2">
    <name type="scientific">Elysia marginata</name>
    <dbReference type="NCBI Taxonomy" id="1093978"/>
    <lineage>
        <taxon>Eukaryota</taxon>
        <taxon>Metazoa</taxon>
        <taxon>Spiralia</taxon>
        <taxon>Lophotrochozoa</taxon>
        <taxon>Mollusca</taxon>
        <taxon>Gastropoda</taxon>
        <taxon>Heterobranchia</taxon>
        <taxon>Euthyneura</taxon>
        <taxon>Panpulmonata</taxon>
        <taxon>Sacoglossa</taxon>
        <taxon>Placobranchoidea</taxon>
        <taxon>Plakobranchidae</taxon>
        <taxon>Elysia</taxon>
    </lineage>
</organism>
<comment type="caution">
    <text evidence="1">The sequence shown here is derived from an EMBL/GenBank/DDBJ whole genome shotgun (WGS) entry which is preliminary data.</text>
</comment>
<dbReference type="AlphaFoldDB" id="A0AAV4H0N2"/>
<evidence type="ECO:0000313" key="2">
    <source>
        <dbReference type="Proteomes" id="UP000762676"/>
    </source>
</evidence>
<keyword evidence="2" id="KW-1185">Reference proteome</keyword>
<reference evidence="1 2" key="1">
    <citation type="journal article" date="2021" name="Elife">
        <title>Chloroplast acquisition without the gene transfer in kleptoplastic sea slugs, Plakobranchus ocellatus.</title>
        <authorList>
            <person name="Maeda T."/>
            <person name="Takahashi S."/>
            <person name="Yoshida T."/>
            <person name="Shimamura S."/>
            <person name="Takaki Y."/>
            <person name="Nagai Y."/>
            <person name="Toyoda A."/>
            <person name="Suzuki Y."/>
            <person name="Arimoto A."/>
            <person name="Ishii H."/>
            <person name="Satoh N."/>
            <person name="Nishiyama T."/>
            <person name="Hasebe M."/>
            <person name="Maruyama T."/>
            <person name="Minagawa J."/>
            <person name="Obokata J."/>
            <person name="Shigenobu S."/>
        </authorList>
    </citation>
    <scope>NUCLEOTIDE SEQUENCE [LARGE SCALE GENOMIC DNA]</scope>
</reference>
<dbReference type="EMBL" id="BMAT01008740">
    <property type="protein sequence ID" value="GFR91722.1"/>
    <property type="molecule type" value="Genomic_DNA"/>
</dbReference>
<dbReference type="Proteomes" id="UP000762676">
    <property type="component" value="Unassembled WGS sequence"/>
</dbReference>